<keyword evidence="14 15" id="KW-0472">Membrane</keyword>
<comment type="cofactor">
    <cofactor evidence="1">
        <name>Zn(2+)</name>
        <dbReference type="ChEBI" id="CHEBI:29105"/>
    </cofactor>
</comment>
<dbReference type="SUPFAM" id="SSF81767">
    <property type="entry name" value="Pre-protein crosslinking domain of SecA"/>
    <property type="match status" value="1"/>
</dbReference>
<dbReference type="Pfam" id="PF07517">
    <property type="entry name" value="SecA_DEAD"/>
    <property type="match status" value="1"/>
</dbReference>
<dbReference type="Gene3D" id="3.40.50.300">
    <property type="entry name" value="P-loop containing nucleotide triphosphate hydrolases"/>
    <property type="match status" value="2"/>
</dbReference>
<feature type="compositionally biased region" description="Low complexity" evidence="17">
    <location>
        <begin position="554"/>
        <end position="576"/>
    </location>
</feature>
<dbReference type="PROSITE" id="PS51196">
    <property type="entry name" value="SECA_MOTOR_DEAD"/>
    <property type="match status" value="1"/>
</dbReference>
<dbReference type="CDD" id="cd18803">
    <property type="entry name" value="SF2_C_secA"/>
    <property type="match status" value="1"/>
</dbReference>
<feature type="compositionally biased region" description="Gly residues" evidence="17">
    <location>
        <begin position="537"/>
        <end position="553"/>
    </location>
</feature>
<comment type="catalytic activity">
    <reaction evidence="15">
        <text>ATP + H2O + cellular proteinSide 1 = ADP + phosphate + cellular proteinSide 2.</text>
        <dbReference type="EC" id="7.4.2.8"/>
    </reaction>
</comment>
<feature type="region of interest" description="Disordered" evidence="17">
    <location>
        <begin position="905"/>
        <end position="994"/>
    </location>
</feature>
<comment type="similarity">
    <text evidence="3 15 16">Belongs to the SecA family.</text>
</comment>
<feature type="compositionally biased region" description="Basic and acidic residues" evidence="17">
    <location>
        <begin position="905"/>
        <end position="914"/>
    </location>
</feature>
<evidence type="ECO:0000256" key="4">
    <source>
        <dbReference type="ARBA" id="ARBA00022448"/>
    </source>
</evidence>
<evidence type="ECO:0000256" key="6">
    <source>
        <dbReference type="ARBA" id="ARBA00022490"/>
    </source>
</evidence>
<organism evidence="20 21">
    <name type="scientific">Carboxydichorda subterranea</name>
    <dbReference type="NCBI Taxonomy" id="3109565"/>
    <lineage>
        <taxon>Bacteria</taxon>
        <taxon>Bacillati</taxon>
        <taxon>Bacillota</taxon>
        <taxon>Limnochordia</taxon>
        <taxon>Limnochordales</taxon>
        <taxon>Geochordaceae</taxon>
        <taxon>Carboxydichorda</taxon>
    </lineage>
</organism>
<dbReference type="Gene3D" id="3.90.1440.10">
    <property type="entry name" value="SecA, preprotein cross-linking domain"/>
    <property type="match status" value="1"/>
</dbReference>
<dbReference type="Pfam" id="PF07516">
    <property type="entry name" value="SecA_SW"/>
    <property type="match status" value="1"/>
</dbReference>
<dbReference type="InterPro" id="IPR011115">
    <property type="entry name" value="SecA_DEAD"/>
</dbReference>
<evidence type="ECO:0000256" key="12">
    <source>
        <dbReference type="ARBA" id="ARBA00022967"/>
    </source>
</evidence>
<evidence type="ECO:0000256" key="17">
    <source>
        <dbReference type="SAM" id="MobiDB-lite"/>
    </source>
</evidence>
<evidence type="ECO:0000256" key="15">
    <source>
        <dbReference type="HAMAP-Rule" id="MF_01382"/>
    </source>
</evidence>
<gene>
    <name evidence="15 20" type="primary">secA</name>
    <name evidence="20" type="ORF">U7230_03020</name>
</gene>
<feature type="binding site" evidence="15">
    <location>
        <begin position="103"/>
        <end position="107"/>
    </location>
    <ligand>
        <name>ATP</name>
        <dbReference type="ChEBI" id="CHEBI:30616"/>
    </ligand>
</feature>
<evidence type="ECO:0000259" key="18">
    <source>
        <dbReference type="PROSITE" id="PS51192"/>
    </source>
</evidence>
<evidence type="ECO:0000256" key="16">
    <source>
        <dbReference type="RuleBase" id="RU003874"/>
    </source>
</evidence>
<dbReference type="SMART" id="SM00957">
    <property type="entry name" value="SecA_DEAD"/>
    <property type="match status" value="1"/>
</dbReference>
<sequence>MLGLLKKVIDPNEREIRRLNGIVAQVNALEPEVLRLSDEELRARTGAFRERIQQGATLDQLLPEAFAVAREAARRTLGMRPFDVQVMGAIVLHEGRIAEMKTGEGKTLVATMPVYLNALLGRGVHVVTVNEYLARRDAEWMGAIYRFLGLSVGVIAHDMGFEERKRAYACDVTYGTNNEFGFDYLRDNMVWDVSQMVQRELYYAIVDEVDSILIDEARTPLIISGMAEESTEHYYTMARLVPRLREGEDYTVDEKARTVALTEAGVAKVEKMLNVDNLYDDRHFELTHYLQQALRAHALFKRDRDYVVKDGQVIIVDEFTGRLMFGRRYSDGLHQAIEAKEGVQIQRESQTLATITFQNFFRMYKKLAGMTGTAATEEAEFQKIYGMDVVVIPTNKPMIRTDYPDAVYKTEKAKFDAVVTEIEELHKTGRPVLVGTVSIEKSERLSEMLTRRGIPHVVLNAKYHEKEAQIVAQAGKLGAVTIATNMAGRGTDIVLGGNPEYLARERLKARGFSDDEVAEAVERTRFAGGRLSRNGAGPDGTGAGPDGTAGGAADGAAGAASRLDGKPAVDGPADAAAAERERRIAQAQKLYAELLAQAKAETEPEHQKVVELGGLHIIGTERHEARRIDNQLRGRSGRQGDPGSSRFYVSLEDDLMRLFASDWVRRFMDRLGWEEDVPIENMQLTRAIENAQKKVEARNFEIRRQVLAYDDVMNRQREVIYEQRRRVLTGQDLRESILDMAARLVDGLLATYADEKVHPEDWDLPQLCERVNDIVNRPGAVQVAALEGLKRPELRERLVSVIQDAYARREQQLGAEAMRQLERVVLLRVIDSKWTEHLRAMDDLREGIGLRAYGQRDPLVEYKLEAFNMFNAMVTSIQEDALRYLFRVQLVSPAEQEEMARRRLREVSLNRSEDGNGGAGRRGGARRQAQARSRIAQVASQGAAADGAAAGPAEGKEPEGPVVVQRRVAVKIGRNDPCPCGSGKKYKHCHGRNQ</sequence>
<feature type="domain" description="SecA family profile" evidence="19">
    <location>
        <begin position="1"/>
        <end position="680"/>
    </location>
</feature>
<dbReference type="EMBL" id="CP141615">
    <property type="protein sequence ID" value="WRP17998.1"/>
    <property type="molecule type" value="Genomic_DNA"/>
</dbReference>
<dbReference type="PROSITE" id="PS01312">
    <property type="entry name" value="SECA"/>
    <property type="match status" value="1"/>
</dbReference>
<keyword evidence="12 15" id="KW-1278">Translocase</keyword>
<dbReference type="InterPro" id="IPR004027">
    <property type="entry name" value="SEC_C_motif"/>
</dbReference>
<name>A0ABZ1C110_9FIRM</name>
<dbReference type="Gene3D" id="1.10.3060.10">
    <property type="entry name" value="Helical scaffold and wing domains of SecA"/>
    <property type="match status" value="1"/>
</dbReference>
<keyword evidence="4 15" id="KW-0813">Transport</keyword>
<dbReference type="Pfam" id="PF21090">
    <property type="entry name" value="P-loop_SecA"/>
    <property type="match status" value="1"/>
</dbReference>
<evidence type="ECO:0000313" key="21">
    <source>
        <dbReference type="Proteomes" id="UP001332192"/>
    </source>
</evidence>
<comment type="function">
    <text evidence="15">Part of the Sec protein translocase complex. Interacts with the SecYEG preprotein conducting channel. Has a central role in coupling the hydrolysis of ATP to the transfer of proteins into and across the cell membrane, serving as an ATP-driven molecular motor driving the stepwise translocation of polypeptide chains across the membrane.</text>
</comment>
<feature type="compositionally biased region" description="Low complexity" evidence="17">
    <location>
        <begin position="926"/>
        <end position="953"/>
    </location>
</feature>
<evidence type="ECO:0000256" key="1">
    <source>
        <dbReference type="ARBA" id="ARBA00001947"/>
    </source>
</evidence>
<keyword evidence="10 15" id="KW-0067">ATP-binding</keyword>
<evidence type="ECO:0000256" key="2">
    <source>
        <dbReference type="ARBA" id="ARBA00004170"/>
    </source>
</evidence>
<dbReference type="SUPFAM" id="SSF52540">
    <property type="entry name" value="P-loop containing nucleoside triphosphate hydrolases"/>
    <property type="match status" value="2"/>
</dbReference>
<evidence type="ECO:0000256" key="14">
    <source>
        <dbReference type="ARBA" id="ARBA00023136"/>
    </source>
</evidence>
<dbReference type="InterPro" id="IPR027417">
    <property type="entry name" value="P-loop_NTPase"/>
</dbReference>
<comment type="subunit">
    <text evidence="15">Monomer and homodimer. Part of the essential Sec protein translocation apparatus which comprises SecA, SecYEG and auxiliary proteins SecDF. Other proteins may also be involved.</text>
</comment>
<dbReference type="InterPro" id="IPR011116">
    <property type="entry name" value="SecA_Wing/Scaffold"/>
</dbReference>
<evidence type="ECO:0000256" key="3">
    <source>
        <dbReference type="ARBA" id="ARBA00007650"/>
    </source>
</evidence>
<dbReference type="Pfam" id="PF01043">
    <property type="entry name" value="SecA_PP_bind"/>
    <property type="match status" value="1"/>
</dbReference>
<dbReference type="SUPFAM" id="SSF81886">
    <property type="entry name" value="Helical scaffold and wing domains of SecA"/>
    <property type="match status" value="1"/>
</dbReference>
<evidence type="ECO:0000256" key="9">
    <source>
        <dbReference type="ARBA" id="ARBA00022833"/>
    </source>
</evidence>
<dbReference type="EC" id="7.4.2.8" evidence="15"/>
<feature type="domain" description="Helicase ATP-binding" evidence="18">
    <location>
        <begin position="87"/>
        <end position="245"/>
    </location>
</feature>
<keyword evidence="8 15" id="KW-0547">Nucleotide-binding</keyword>
<keyword evidence="5 15" id="KW-1003">Cell membrane</keyword>
<dbReference type="InterPro" id="IPR014018">
    <property type="entry name" value="SecA_motor_DEAD"/>
</dbReference>
<keyword evidence="7" id="KW-0479">Metal-binding</keyword>
<reference evidence="20 21" key="1">
    <citation type="journal article" date="2024" name="Front. Microbiol.">
        <title>Novel thermophilic genera Geochorda gen. nov. and Carboxydochorda gen. nov. from the deep terrestrial subsurface reveal the ecophysiological diversity in the class Limnochordia.</title>
        <authorList>
            <person name="Karnachuk O.V."/>
            <person name="Lukina A.P."/>
            <person name="Avakyan M.R."/>
            <person name="Kadnikov V.V."/>
            <person name="Begmatov S."/>
            <person name="Beletsky A.V."/>
            <person name="Vlasova K.G."/>
            <person name="Novikov A.A."/>
            <person name="Shcherbakova V.A."/>
            <person name="Mardanov A.V."/>
            <person name="Ravin N.V."/>
        </authorList>
    </citation>
    <scope>NUCLEOTIDE SEQUENCE [LARGE SCALE GENOMIC DNA]</scope>
    <source>
        <strain evidence="20 21">L945</strain>
    </source>
</reference>
<keyword evidence="6 15" id="KW-0963">Cytoplasm</keyword>
<dbReference type="PANTHER" id="PTHR30612:SF0">
    <property type="entry name" value="CHLOROPLAST PROTEIN-TRANSPORTING ATPASE"/>
    <property type="match status" value="1"/>
</dbReference>
<dbReference type="InterPro" id="IPR036266">
    <property type="entry name" value="SecA_Wing/Scaffold_sf"/>
</dbReference>
<dbReference type="PRINTS" id="PR00906">
    <property type="entry name" value="SECA"/>
</dbReference>
<dbReference type="InterPro" id="IPR020937">
    <property type="entry name" value="SecA_CS"/>
</dbReference>
<feature type="binding site" evidence="15">
    <location>
        <position position="85"/>
    </location>
    <ligand>
        <name>ATP</name>
        <dbReference type="ChEBI" id="CHEBI:30616"/>
    </ligand>
</feature>
<feature type="region of interest" description="Disordered" evidence="17">
    <location>
        <begin position="529"/>
        <end position="580"/>
    </location>
</feature>
<dbReference type="Gene3D" id="3.10.450.50">
    <property type="match status" value="1"/>
</dbReference>
<evidence type="ECO:0000256" key="7">
    <source>
        <dbReference type="ARBA" id="ARBA00022723"/>
    </source>
</evidence>
<keyword evidence="9" id="KW-0862">Zinc</keyword>
<accession>A0ABZ1C110</accession>
<dbReference type="PROSITE" id="PS51192">
    <property type="entry name" value="HELICASE_ATP_BIND_1"/>
    <property type="match status" value="1"/>
</dbReference>
<proteinExistence type="inferred from homology"/>
<dbReference type="CDD" id="cd17928">
    <property type="entry name" value="DEXDc_SecA"/>
    <property type="match status" value="1"/>
</dbReference>
<keyword evidence="13 15" id="KW-0811">Translocation</keyword>
<protein>
    <recommendedName>
        <fullName evidence="15 16">Protein translocase subunit SecA</fullName>
        <ecNumber evidence="15">7.4.2.8</ecNumber>
    </recommendedName>
</protein>
<dbReference type="SMART" id="SM00958">
    <property type="entry name" value="SecA_PP_bind"/>
    <property type="match status" value="1"/>
</dbReference>
<dbReference type="Proteomes" id="UP001332192">
    <property type="component" value="Chromosome"/>
</dbReference>
<keyword evidence="21" id="KW-1185">Reference proteome</keyword>
<feature type="binding site" evidence="15">
    <location>
        <position position="492"/>
    </location>
    <ligand>
        <name>ATP</name>
        <dbReference type="ChEBI" id="CHEBI:30616"/>
    </ligand>
</feature>
<evidence type="ECO:0000256" key="5">
    <source>
        <dbReference type="ARBA" id="ARBA00022475"/>
    </source>
</evidence>
<dbReference type="InterPro" id="IPR036670">
    <property type="entry name" value="SecA_X-link_sf"/>
</dbReference>
<evidence type="ECO:0000256" key="10">
    <source>
        <dbReference type="ARBA" id="ARBA00022840"/>
    </source>
</evidence>
<dbReference type="InterPro" id="IPR044722">
    <property type="entry name" value="SecA_SF2_C"/>
</dbReference>
<dbReference type="HAMAP" id="MF_01382">
    <property type="entry name" value="SecA"/>
    <property type="match status" value="1"/>
</dbReference>
<dbReference type="PANTHER" id="PTHR30612">
    <property type="entry name" value="SECA INNER MEMBRANE COMPONENT OF SEC PROTEIN SECRETION SYSTEM"/>
    <property type="match status" value="1"/>
</dbReference>
<feature type="compositionally biased region" description="Basic residues" evidence="17">
    <location>
        <begin position="984"/>
        <end position="994"/>
    </location>
</feature>
<dbReference type="InterPro" id="IPR000185">
    <property type="entry name" value="SecA"/>
</dbReference>
<dbReference type="NCBIfam" id="NF009538">
    <property type="entry name" value="PRK12904.1"/>
    <property type="match status" value="1"/>
</dbReference>
<evidence type="ECO:0000256" key="11">
    <source>
        <dbReference type="ARBA" id="ARBA00022927"/>
    </source>
</evidence>
<dbReference type="InterPro" id="IPR014001">
    <property type="entry name" value="Helicase_ATP-bd"/>
</dbReference>
<evidence type="ECO:0000256" key="8">
    <source>
        <dbReference type="ARBA" id="ARBA00022741"/>
    </source>
</evidence>
<dbReference type="InterPro" id="IPR011130">
    <property type="entry name" value="SecA_preprotein_X-link_dom"/>
</dbReference>
<dbReference type="Pfam" id="PF02810">
    <property type="entry name" value="SEC-C"/>
    <property type="match status" value="1"/>
</dbReference>
<comment type="subcellular location">
    <subcellularLocation>
        <location evidence="15">Cell membrane</location>
        <topology evidence="15">Peripheral membrane protein</topology>
        <orientation evidence="15">Cytoplasmic side</orientation>
    </subcellularLocation>
    <subcellularLocation>
        <location evidence="15">Cytoplasm</location>
    </subcellularLocation>
    <subcellularLocation>
        <location evidence="2">Membrane</location>
        <topology evidence="2">Peripheral membrane protein</topology>
    </subcellularLocation>
    <text evidence="15">Distribution is 50-50.</text>
</comment>
<evidence type="ECO:0000256" key="13">
    <source>
        <dbReference type="ARBA" id="ARBA00023010"/>
    </source>
</evidence>
<evidence type="ECO:0000313" key="20">
    <source>
        <dbReference type="EMBL" id="WRP17998.1"/>
    </source>
</evidence>
<keyword evidence="11 15" id="KW-0653">Protein transport</keyword>
<dbReference type="NCBIfam" id="TIGR00963">
    <property type="entry name" value="secA"/>
    <property type="match status" value="1"/>
</dbReference>
<evidence type="ECO:0000259" key="19">
    <source>
        <dbReference type="PROSITE" id="PS51196"/>
    </source>
</evidence>